<keyword evidence="3" id="KW-0663">Pyridoxal phosphate</keyword>
<dbReference type="PROSITE" id="PS51671">
    <property type="entry name" value="ACT"/>
    <property type="match status" value="1"/>
</dbReference>
<dbReference type="GO" id="GO:0004794">
    <property type="term" value="F:threonine deaminase activity"/>
    <property type="evidence" value="ECO:0007669"/>
    <property type="project" value="InterPro"/>
</dbReference>
<name>A0A521ANW8_SACCC</name>
<dbReference type="GO" id="GO:0003941">
    <property type="term" value="F:L-serine ammonia-lyase activity"/>
    <property type="evidence" value="ECO:0007669"/>
    <property type="project" value="UniProtKB-EC"/>
</dbReference>
<organism evidence="7 8">
    <name type="scientific">Saccharicrinis carchari</name>
    <dbReference type="NCBI Taxonomy" id="1168039"/>
    <lineage>
        <taxon>Bacteria</taxon>
        <taxon>Pseudomonadati</taxon>
        <taxon>Bacteroidota</taxon>
        <taxon>Bacteroidia</taxon>
        <taxon>Marinilabiliales</taxon>
        <taxon>Marinilabiliaceae</taxon>
        <taxon>Saccharicrinis</taxon>
    </lineage>
</organism>
<dbReference type="InterPro" id="IPR044561">
    <property type="entry name" value="ACT_ThrD-II-like"/>
</dbReference>
<dbReference type="InterPro" id="IPR001926">
    <property type="entry name" value="TrpB-like_PALP"/>
</dbReference>
<dbReference type="CDD" id="cd01562">
    <property type="entry name" value="Thr-dehyd"/>
    <property type="match status" value="1"/>
</dbReference>
<keyword evidence="4 7" id="KW-0456">Lyase</keyword>
<evidence type="ECO:0000259" key="6">
    <source>
        <dbReference type="PROSITE" id="PS51671"/>
    </source>
</evidence>
<dbReference type="GO" id="GO:0006565">
    <property type="term" value="P:L-serine catabolic process"/>
    <property type="evidence" value="ECO:0007669"/>
    <property type="project" value="TreeGrafter"/>
</dbReference>
<dbReference type="InterPro" id="IPR045865">
    <property type="entry name" value="ACT-like_dom_sf"/>
</dbReference>
<comment type="cofactor">
    <cofactor evidence="1">
        <name>pyridoxal 5'-phosphate</name>
        <dbReference type="ChEBI" id="CHEBI:597326"/>
    </cofactor>
</comment>
<evidence type="ECO:0000256" key="4">
    <source>
        <dbReference type="ARBA" id="ARBA00023239"/>
    </source>
</evidence>
<dbReference type="Gene3D" id="3.40.50.1100">
    <property type="match status" value="2"/>
</dbReference>
<proteinExistence type="inferred from homology"/>
<dbReference type="NCBIfam" id="TIGR01127">
    <property type="entry name" value="ilvA_1Cterm"/>
    <property type="match status" value="1"/>
</dbReference>
<comment type="catalytic activity">
    <reaction evidence="5">
        <text>L-serine = pyruvate + NH4(+)</text>
        <dbReference type="Rhea" id="RHEA:19169"/>
        <dbReference type="ChEBI" id="CHEBI:15361"/>
        <dbReference type="ChEBI" id="CHEBI:28938"/>
        <dbReference type="ChEBI" id="CHEBI:33384"/>
        <dbReference type="EC" id="4.3.1.17"/>
    </reaction>
</comment>
<dbReference type="GO" id="GO:0009097">
    <property type="term" value="P:isoleucine biosynthetic process"/>
    <property type="evidence" value="ECO:0007669"/>
    <property type="project" value="TreeGrafter"/>
</dbReference>
<dbReference type="FunFam" id="3.40.50.1100:FF:000007">
    <property type="entry name" value="L-threonine dehydratase catabolic TdcB"/>
    <property type="match status" value="1"/>
</dbReference>
<dbReference type="SUPFAM" id="SSF53686">
    <property type="entry name" value="Tryptophan synthase beta subunit-like PLP-dependent enzymes"/>
    <property type="match status" value="1"/>
</dbReference>
<dbReference type="RefSeq" id="WP_142531679.1">
    <property type="nucleotide sequence ID" value="NZ_FXTB01000001.1"/>
</dbReference>
<evidence type="ECO:0000256" key="1">
    <source>
        <dbReference type="ARBA" id="ARBA00001933"/>
    </source>
</evidence>
<keyword evidence="8" id="KW-1185">Reference proteome</keyword>
<dbReference type="GO" id="GO:0006567">
    <property type="term" value="P:L-threonine catabolic process"/>
    <property type="evidence" value="ECO:0007669"/>
    <property type="project" value="InterPro"/>
</dbReference>
<gene>
    <name evidence="7" type="ORF">SAMN06265379_101284</name>
</gene>
<dbReference type="SUPFAM" id="SSF55021">
    <property type="entry name" value="ACT-like"/>
    <property type="match status" value="1"/>
</dbReference>
<dbReference type="OrthoDB" id="9811476at2"/>
<dbReference type="CDD" id="cd04886">
    <property type="entry name" value="ACT_ThrD-II-like"/>
    <property type="match status" value="1"/>
</dbReference>
<dbReference type="PANTHER" id="PTHR48078:SF6">
    <property type="entry name" value="L-THREONINE DEHYDRATASE CATABOLIC TDCB"/>
    <property type="match status" value="1"/>
</dbReference>
<dbReference type="InterPro" id="IPR036052">
    <property type="entry name" value="TrpB-like_PALP_sf"/>
</dbReference>
<accession>A0A521ANW8</accession>
<evidence type="ECO:0000313" key="8">
    <source>
        <dbReference type="Proteomes" id="UP000319040"/>
    </source>
</evidence>
<dbReference type="Pfam" id="PF00291">
    <property type="entry name" value="PALP"/>
    <property type="match status" value="1"/>
</dbReference>
<dbReference type="AlphaFoldDB" id="A0A521ANW8"/>
<dbReference type="InterPro" id="IPR002912">
    <property type="entry name" value="ACT_dom"/>
</dbReference>
<comment type="similarity">
    <text evidence="2">Belongs to the serine/threonine dehydratase family.</text>
</comment>
<reference evidence="7 8" key="1">
    <citation type="submission" date="2017-05" db="EMBL/GenBank/DDBJ databases">
        <authorList>
            <person name="Varghese N."/>
            <person name="Submissions S."/>
        </authorList>
    </citation>
    <scope>NUCLEOTIDE SEQUENCE [LARGE SCALE GENOMIC DNA]</scope>
    <source>
        <strain evidence="7 8">DSM 27040</strain>
    </source>
</reference>
<sequence>MPYSENKNSLPRFSDIINAQSVLQNIVKHTPLERSKSFSNLSGSDVYLKLENFQTTGSFKVRGAYYKIKNLSEQEKANGVLCASAGNHAQGVAFAASSLGVKSTVFMPQFAPPLKVIATRAYGAEVILSGDSFDDAFKAAVAFGKESGATFVHPFNDPYIIAGQGTIGLEIFEQIRDVDDVLVPIGGGGLIAGMAIALKQLNPRIRIIGVEADGAQSMKLSVEKGKAITLNSANTIADGIAVKSPGNLTLEVVRELVDELVVVNDAEMARTAYLLLQRAKILTEPSGVAAMAAVLFHKTNTKGRKVVPLVSGGNINMSILEQILDKGVMDDGMRARIQVLIPDLAGKLKLIVAILERMKANIHEIEHERSTTSVPVGHVQVTITFNLQDSAQLTNILSELDLQGMQYQVLT</sequence>
<dbReference type="Proteomes" id="UP000319040">
    <property type="component" value="Unassembled WGS sequence"/>
</dbReference>
<feature type="domain" description="ACT" evidence="6">
    <location>
        <begin position="336"/>
        <end position="411"/>
    </location>
</feature>
<dbReference type="InterPro" id="IPR050147">
    <property type="entry name" value="Ser/Thr_Dehydratase"/>
</dbReference>
<dbReference type="InterPro" id="IPR005789">
    <property type="entry name" value="Thr_deHydtase_catblc"/>
</dbReference>
<protein>
    <submittedName>
        <fullName evidence="7">L-threonine ammonia-lyase</fullName>
    </submittedName>
</protein>
<evidence type="ECO:0000313" key="7">
    <source>
        <dbReference type="EMBL" id="SMO36502.1"/>
    </source>
</evidence>
<evidence type="ECO:0000256" key="5">
    <source>
        <dbReference type="ARBA" id="ARBA00049406"/>
    </source>
</evidence>
<dbReference type="PANTHER" id="PTHR48078">
    <property type="entry name" value="THREONINE DEHYDRATASE, MITOCHONDRIAL-RELATED"/>
    <property type="match status" value="1"/>
</dbReference>
<evidence type="ECO:0000256" key="3">
    <source>
        <dbReference type="ARBA" id="ARBA00022898"/>
    </source>
</evidence>
<dbReference type="EMBL" id="FXTB01000001">
    <property type="protein sequence ID" value="SMO36502.1"/>
    <property type="molecule type" value="Genomic_DNA"/>
</dbReference>
<evidence type="ECO:0000256" key="2">
    <source>
        <dbReference type="ARBA" id="ARBA00010869"/>
    </source>
</evidence>